<feature type="region of interest" description="Disordered" evidence="1">
    <location>
        <begin position="34"/>
        <end position="66"/>
    </location>
</feature>
<sequence>MLAGIEELRLYRLSQPLSDALVLEQIRQALVEADAGSAIDDPEQRKRGAIVPLRRRADDDNPSRIRPNLLRDDAFIDA</sequence>
<evidence type="ECO:0000313" key="2">
    <source>
        <dbReference type="EMBL" id="SUS04828.1"/>
    </source>
</evidence>
<organism evidence="2">
    <name type="scientific">metagenome</name>
    <dbReference type="NCBI Taxonomy" id="256318"/>
    <lineage>
        <taxon>unclassified sequences</taxon>
        <taxon>metagenomes</taxon>
    </lineage>
</organism>
<proteinExistence type="predicted"/>
<name>A0A380TBR0_9ZZZZ</name>
<accession>A0A380TBR0</accession>
<gene>
    <name evidence="2" type="ORF">DF3PB_150021</name>
</gene>
<feature type="compositionally biased region" description="Basic and acidic residues" evidence="1">
    <location>
        <begin position="55"/>
        <end position="66"/>
    </location>
</feature>
<reference evidence="2" key="1">
    <citation type="submission" date="2018-07" db="EMBL/GenBank/DDBJ databases">
        <authorList>
            <person name="Quirk P.G."/>
            <person name="Krulwich T.A."/>
        </authorList>
    </citation>
    <scope>NUCLEOTIDE SEQUENCE</scope>
</reference>
<protein>
    <submittedName>
        <fullName evidence="2">Uncharacterized protein</fullName>
    </submittedName>
</protein>
<dbReference type="EMBL" id="UIDG01000057">
    <property type="protein sequence ID" value="SUS04828.1"/>
    <property type="molecule type" value="Genomic_DNA"/>
</dbReference>
<dbReference type="AlphaFoldDB" id="A0A380TBR0"/>
<evidence type="ECO:0000256" key="1">
    <source>
        <dbReference type="SAM" id="MobiDB-lite"/>
    </source>
</evidence>